<dbReference type="Proteomes" id="UP000663833">
    <property type="component" value="Unassembled WGS sequence"/>
</dbReference>
<dbReference type="Proteomes" id="UP000663869">
    <property type="component" value="Unassembled WGS sequence"/>
</dbReference>
<organism evidence="11 12">
    <name type="scientific">Rotaria socialis</name>
    <dbReference type="NCBI Taxonomy" id="392032"/>
    <lineage>
        <taxon>Eukaryota</taxon>
        <taxon>Metazoa</taxon>
        <taxon>Spiralia</taxon>
        <taxon>Gnathifera</taxon>
        <taxon>Rotifera</taxon>
        <taxon>Eurotatoria</taxon>
        <taxon>Bdelloidea</taxon>
        <taxon>Philodinida</taxon>
        <taxon>Philodinidae</taxon>
        <taxon>Rotaria</taxon>
    </lineage>
</organism>
<dbReference type="EMBL" id="CAJOBR010001940">
    <property type="protein sequence ID" value="CAF4646351.1"/>
    <property type="molecule type" value="Genomic_DNA"/>
</dbReference>
<evidence type="ECO:0000313" key="10">
    <source>
        <dbReference type="EMBL" id="CAF4646351.1"/>
    </source>
</evidence>
<dbReference type="Proteomes" id="UP000663873">
    <property type="component" value="Unassembled WGS sequence"/>
</dbReference>
<evidence type="ECO:0000313" key="8">
    <source>
        <dbReference type="EMBL" id="CAF4378691.1"/>
    </source>
</evidence>
<evidence type="ECO:0000256" key="1">
    <source>
        <dbReference type="SAM" id="Phobius"/>
    </source>
</evidence>
<evidence type="ECO:0000313" key="6">
    <source>
        <dbReference type="EMBL" id="CAF3501078.1"/>
    </source>
</evidence>
<feature type="transmembrane region" description="Helical" evidence="1">
    <location>
        <begin position="73"/>
        <end position="93"/>
    </location>
</feature>
<reference evidence="11" key="1">
    <citation type="submission" date="2021-02" db="EMBL/GenBank/DDBJ databases">
        <authorList>
            <person name="Nowell W R."/>
        </authorList>
    </citation>
    <scope>NUCLEOTIDE SEQUENCE</scope>
</reference>
<dbReference type="EMBL" id="CAJOBO010000302">
    <property type="protein sequence ID" value="CAF4187653.1"/>
    <property type="molecule type" value="Genomic_DNA"/>
</dbReference>
<dbReference type="EMBL" id="CAJNYT010002916">
    <property type="protein sequence ID" value="CAF3501078.1"/>
    <property type="molecule type" value="Genomic_DNA"/>
</dbReference>
<dbReference type="EMBL" id="CAJNYU010000015">
    <property type="protein sequence ID" value="CAF3314220.1"/>
    <property type="molecule type" value="Genomic_DNA"/>
</dbReference>
<proteinExistence type="predicted"/>
<dbReference type="Proteomes" id="UP000663862">
    <property type="component" value="Unassembled WGS sequence"/>
</dbReference>
<gene>
    <name evidence="2" type="ORF">FME351_LOCUS723</name>
    <name evidence="6" type="ORF">GRG538_LOCUS17601</name>
    <name evidence="7" type="ORF">HFQ381_LOCUS6634</name>
    <name evidence="3" type="ORF">KIK155_LOCUS523</name>
    <name evidence="5" type="ORF">LUA448_LOCUS23029</name>
    <name evidence="10" type="ORF">QYT958_LOCUS14501</name>
    <name evidence="4" type="ORF">TIS948_LOCUS20298</name>
    <name evidence="11" type="ORF">TOA249_LOCUS25581</name>
    <name evidence="9" type="ORF">TSG867_LOCUS24324</name>
    <name evidence="8" type="ORF">UJA718_LOCUS17596</name>
</gene>
<name>A0A821RAI9_9BILA</name>
<keyword evidence="1" id="KW-1133">Transmembrane helix</keyword>
<dbReference type="Proteomes" id="UP000663848">
    <property type="component" value="Unassembled WGS sequence"/>
</dbReference>
<dbReference type="OrthoDB" id="10020630at2759"/>
<dbReference type="EMBL" id="CAJOBQ010002212">
    <property type="protein sequence ID" value="CAF4546124.1"/>
    <property type="molecule type" value="Genomic_DNA"/>
</dbReference>
<dbReference type="EMBL" id="CAJNYV010000011">
    <property type="protein sequence ID" value="CAF3321407.1"/>
    <property type="molecule type" value="Genomic_DNA"/>
</dbReference>
<dbReference type="EMBL" id="CAJNXB010003522">
    <property type="protein sequence ID" value="CAF3322287.1"/>
    <property type="molecule type" value="Genomic_DNA"/>
</dbReference>
<evidence type="ECO:0000313" key="2">
    <source>
        <dbReference type="EMBL" id="CAF3314220.1"/>
    </source>
</evidence>
<keyword evidence="1" id="KW-0812">Transmembrane</keyword>
<keyword evidence="13" id="KW-1185">Reference proteome</keyword>
<dbReference type="EMBL" id="CAJOBP010002870">
    <property type="protein sequence ID" value="CAF4378691.1"/>
    <property type="molecule type" value="Genomic_DNA"/>
</dbReference>
<dbReference type="Proteomes" id="UP000663825">
    <property type="component" value="Unassembled WGS sequence"/>
</dbReference>
<comment type="caution">
    <text evidence="11">The sequence shown here is derived from an EMBL/GenBank/DDBJ whole genome shotgun (WGS) entry which is preliminary data.</text>
</comment>
<evidence type="ECO:0000313" key="4">
    <source>
        <dbReference type="EMBL" id="CAF3322287.1"/>
    </source>
</evidence>
<dbReference type="Proteomes" id="UP000663851">
    <property type="component" value="Unassembled WGS sequence"/>
</dbReference>
<evidence type="ECO:0000313" key="9">
    <source>
        <dbReference type="EMBL" id="CAF4546124.1"/>
    </source>
</evidence>
<sequence>MNLLNHVNDSLAFSPLTSITSSSIYRRLNINKPKQRRHQTTTISYILNITSLSYSTSENQQVSLDEPYSVKTGIKTAALLGGILACFILYLLWKARTRIWRAISAPESDIDGGTRLSANKFDLDYWLKQVDLLEAKEAERNRGGTLPYLELPTEEPRDSQLATASWISDAYHQWRLMHFRYQHRMLEQKTNQSTETNLIPYRRRRHLLRRCIRRLLIPSHQTPSFLDEHLSSLIADLRPSIVNNNLIPPLDTLDNPPRRVASWPRLKSTQQQNGSLMTGAQTRYARKRLLLQKSRTSTLDLCEKNY</sequence>
<evidence type="ECO:0000313" key="11">
    <source>
        <dbReference type="EMBL" id="CAF4834626.1"/>
    </source>
</evidence>
<dbReference type="Proteomes" id="UP000663865">
    <property type="component" value="Unassembled WGS sequence"/>
</dbReference>
<evidence type="ECO:0000313" key="7">
    <source>
        <dbReference type="EMBL" id="CAF4187653.1"/>
    </source>
</evidence>
<dbReference type="EMBL" id="CAJNYD010002959">
    <property type="protein sequence ID" value="CAF3466281.1"/>
    <property type="molecule type" value="Genomic_DNA"/>
</dbReference>
<dbReference type="Proteomes" id="UP000663872">
    <property type="component" value="Unassembled WGS sequence"/>
</dbReference>
<dbReference type="EMBL" id="CAJOBS010002806">
    <property type="protein sequence ID" value="CAF4834626.1"/>
    <property type="molecule type" value="Genomic_DNA"/>
</dbReference>
<evidence type="ECO:0000313" key="13">
    <source>
        <dbReference type="Proteomes" id="UP000663873"/>
    </source>
</evidence>
<evidence type="ECO:0000313" key="3">
    <source>
        <dbReference type="EMBL" id="CAF3321407.1"/>
    </source>
</evidence>
<evidence type="ECO:0000313" key="12">
    <source>
        <dbReference type="Proteomes" id="UP000663838"/>
    </source>
</evidence>
<keyword evidence="1" id="KW-0472">Membrane</keyword>
<dbReference type="Proteomes" id="UP000663838">
    <property type="component" value="Unassembled WGS sequence"/>
</dbReference>
<evidence type="ECO:0000313" key="5">
    <source>
        <dbReference type="EMBL" id="CAF3466281.1"/>
    </source>
</evidence>
<dbReference type="AlphaFoldDB" id="A0A821RAI9"/>
<protein>
    <submittedName>
        <fullName evidence="11">Uncharacterized protein</fullName>
    </submittedName>
</protein>
<accession>A0A821RAI9</accession>